<comment type="caution">
    <text evidence="2">The sequence shown here is derived from an EMBL/GenBank/DDBJ whole genome shotgun (WGS) entry which is preliminary data.</text>
</comment>
<gene>
    <name evidence="2" type="ORF">A6X21_10605</name>
</gene>
<accession>A0A1C3E6Q4</accession>
<proteinExistence type="predicted"/>
<name>A0A1C3E6Q4_9PLAN</name>
<dbReference type="SUPFAM" id="SSF52821">
    <property type="entry name" value="Rhodanese/Cell cycle control phosphatase"/>
    <property type="match status" value="1"/>
</dbReference>
<reference evidence="2 3" key="1">
    <citation type="submission" date="2016-05" db="EMBL/GenBank/DDBJ databases">
        <title>Genomic and physiological characterization of Planctopirus sp. isolated from fresh water lake.</title>
        <authorList>
            <person name="Subhash Y."/>
            <person name="Ramana C."/>
        </authorList>
    </citation>
    <scope>NUCLEOTIDE SEQUENCE [LARGE SCALE GENOMIC DNA]</scope>
    <source>
        <strain evidence="2 3">JC280</strain>
    </source>
</reference>
<dbReference type="STRING" id="1841610.A6X21_10605"/>
<dbReference type="InterPro" id="IPR036873">
    <property type="entry name" value="Rhodanese-like_dom_sf"/>
</dbReference>
<keyword evidence="3" id="KW-1185">Reference proteome</keyword>
<dbReference type="InterPro" id="IPR001763">
    <property type="entry name" value="Rhodanese-like_dom"/>
</dbReference>
<dbReference type="PROSITE" id="PS50206">
    <property type="entry name" value="RHODANESE_3"/>
    <property type="match status" value="1"/>
</dbReference>
<organism evidence="2 3">
    <name type="scientific">Planctopirus hydrillae</name>
    <dbReference type="NCBI Taxonomy" id="1841610"/>
    <lineage>
        <taxon>Bacteria</taxon>
        <taxon>Pseudomonadati</taxon>
        <taxon>Planctomycetota</taxon>
        <taxon>Planctomycetia</taxon>
        <taxon>Planctomycetales</taxon>
        <taxon>Planctomycetaceae</taxon>
        <taxon>Planctopirus</taxon>
    </lineage>
</organism>
<evidence type="ECO:0000313" key="3">
    <source>
        <dbReference type="Proteomes" id="UP000094828"/>
    </source>
</evidence>
<dbReference type="GO" id="GO:0004792">
    <property type="term" value="F:thiosulfate-cyanide sulfurtransferase activity"/>
    <property type="evidence" value="ECO:0007669"/>
    <property type="project" value="TreeGrafter"/>
</dbReference>
<dbReference type="Proteomes" id="UP000094828">
    <property type="component" value="Unassembled WGS sequence"/>
</dbReference>
<protein>
    <submittedName>
        <fullName evidence="2">Sulfurtransferase</fullName>
    </submittedName>
</protein>
<dbReference type="EMBL" id="LYDR01000150">
    <property type="protein sequence ID" value="ODA28935.1"/>
    <property type="molecule type" value="Genomic_DNA"/>
</dbReference>
<dbReference type="RefSeq" id="WP_068850727.1">
    <property type="nucleotide sequence ID" value="NZ_LYDR01000150.1"/>
</dbReference>
<evidence type="ECO:0000313" key="2">
    <source>
        <dbReference type="EMBL" id="ODA28935.1"/>
    </source>
</evidence>
<sequence>MQHNPRFLQLVESVRTNIRECSIADLKLLLETKSPVLLFDVREDHEWAKGHIPTAKHLGRGIIERDIETLIPDPETEIYLYCGGGFRSALAADTLQKMGYMHVISVDGGFRGWKESGGEIVTPSA</sequence>
<dbReference type="OrthoDB" id="9800872at2"/>
<evidence type="ECO:0000259" key="1">
    <source>
        <dbReference type="PROSITE" id="PS50206"/>
    </source>
</evidence>
<dbReference type="AlphaFoldDB" id="A0A1C3E6Q4"/>
<dbReference type="SMART" id="SM00450">
    <property type="entry name" value="RHOD"/>
    <property type="match status" value="1"/>
</dbReference>
<dbReference type="PANTHER" id="PTHR44086">
    <property type="entry name" value="THIOSULFATE SULFURTRANSFERASE RDL2, MITOCHONDRIAL-RELATED"/>
    <property type="match status" value="1"/>
</dbReference>
<feature type="domain" description="Rhodanese" evidence="1">
    <location>
        <begin position="32"/>
        <end position="122"/>
    </location>
</feature>
<dbReference type="Pfam" id="PF00581">
    <property type="entry name" value="Rhodanese"/>
    <property type="match status" value="1"/>
</dbReference>
<keyword evidence="2" id="KW-0808">Transferase</keyword>
<dbReference type="CDD" id="cd00158">
    <property type="entry name" value="RHOD"/>
    <property type="match status" value="1"/>
</dbReference>
<dbReference type="Gene3D" id="3.40.250.10">
    <property type="entry name" value="Rhodanese-like domain"/>
    <property type="match status" value="1"/>
</dbReference>
<dbReference type="PANTHER" id="PTHR44086:SF13">
    <property type="entry name" value="THIOSULFATE SULFURTRANSFERASE PSPE"/>
    <property type="match status" value="1"/>
</dbReference>